<organism evidence="3 4">
    <name type="scientific">Elaphomyces granulatus</name>
    <dbReference type="NCBI Taxonomy" id="519963"/>
    <lineage>
        <taxon>Eukaryota</taxon>
        <taxon>Fungi</taxon>
        <taxon>Dikarya</taxon>
        <taxon>Ascomycota</taxon>
        <taxon>Pezizomycotina</taxon>
        <taxon>Eurotiomycetes</taxon>
        <taxon>Eurotiomycetidae</taxon>
        <taxon>Eurotiales</taxon>
        <taxon>Elaphomycetaceae</taxon>
        <taxon>Elaphomyces</taxon>
    </lineage>
</organism>
<evidence type="ECO:0000313" key="4">
    <source>
        <dbReference type="Proteomes" id="UP000243515"/>
    </source>
</evidence>
<dbReference type="EMBL" id="NPHW01003352">
    <property type="protein sequence ID" value="OXV09751.1"/>
    <property type="molecule type" value="Genomic_DNA"/>
</dbReference>
<feature type="compositionally biased region" description="Basic residues" evidence="2">
    <location>
        <begin position="1"/>
        <end position="10"/>
    </location>
</feature>
<dbReference type="PANTHER" id="PTHR13245:SF14">
    <property type="entry name" value="RRP15-LIKE PROTEIN"/>
    <property type="match status" value="1"/>
</dbReference>
<feature type="compositionally biased region" description="Basic and acidic residues" evidence="2">
    <location>
        <begin position="79"/>
        <end position="100"/>
    </location>
</feature>
<feature type="compositionally biased region" description="Acidic residues" evidence="2">
    <location>
        <begin position="101"/>
        <end position="141"/>
    </location>
</feature>
<dbReference type="GO" id="GO:0000460">
    <property type="term" value="P:maturation of 5.8S rRNA"/>
    <property type="evidence" value="ECO:0007669"/>
    <property type="project" value="TreeGrafter"/>
</dbReference>
<dbReference type="Pfam" id="PF07890">
    <property type="entry name" value="Rrp15p"/>
    <property type="match status" value="1"/>
</dbReference>
<evidence type="ECO:0000256" key="1">
    <source>
        <dbReference type="ARBA" id="ARBA00007462"/>
    </source>
</evidence>
<feature type="compositionally biased region" description="Basic and acidic residues" evidence="2">
    <location>
        <begin position="26"/>
        <end position="48"/>
    </location>
</feature>
<gene>
    <name evidence="3" type="ORF">Egran_02486</name>
</gene>
<dbReference type="Proteomes" id="UP000243515">
    <property type="component" value="Unassembled WGS sequence"/>
</dbReference>
<dbReference type="GO" id="GO:0030687">
    <property type="term" value="C:preribosome, large subunit precursor"/>
    <property type="evidence" value="ECO:0007669"/>
    <property type="project" value="TreeGrafter"/>
</dbReference>
<evidence type="ECO:0000313" key="3">
    <source>
        <dbReference type="EMBL" id="OXV09751.1"/>
    </source>
</evidence>
<name>A0A232M016_9EURO</name>
<dbReference type="OrthoDB" id="20949at2759"/>
<keyword evidence="4" id="KW-1185">Reference proteome</keyword>
<reference evidence="3 4" key="1">
    <citation type="journal article" date="2015" name="Environ. Microbiol.">
        <title>Metagenome sequence of Elaphomyces granulatus from sporocarp tissue reveals Ascomycota ectomycorrhizal fingerprints of genome expansion and a Proteobacteria-rich microbiome.</title>
        <authorList>
            <person name="Quandt C.A."/>
            <person name="Kohler A."/>
            <person name="Hesse C.N."/>
            <person name="Sharpton T.J."/>
            <person name="Martin F."/>
            <person name="Spatafora J.W."/>
        </authorList>
    </citation>
    <scope>NUCLEOTIDE SEQUENCE [LARGE SCALE GENOMIC DNA]</scope>
    <source>
        <strain evidence="3 4">OSC145934</strain>
    </source>
</reference>
<proteinExistence type="inferred from homology"/>
<feature type="region of interest" description="Disordered" evidence="2">
    <location>
        <begin position="1"/>
        <end position="201"/>
    </location>
</feature>
<comment type="caution">
    <text evidence="3">The sequence shown here is derived from an EMBL/GenBank/DDBJ whole genome shotgun (WGS) entry which is preliminary data.</text>
</comment>
<dbReference type="PANTHER" id="PTHR13245">
    <property type="entry name" value="RRP15-LIKE PROTEIN"/>
    <property type="match status" value="1"/>
</dbReference>
<feature type="compositionally biased region" description="Basic and acidic residues" evidence="2">
    <location>
        <begin position="59"/>
        <end position="73"/>
    </location>
</feature>
<accession>A0A232M016</accession>
<protein>
    <recommendedName>
        <fullName evidence="5">Rrp15p-domain-containing protein</fullName>
    </recommendedName>
</protein>
<dbReference type="GO" id="GO:0000470">
    <property type="term" value="P:maturation of LSU-rRNA"/>
    <property type="evidence" value="ECO:0007669"/>
    <property type="project" value="TreeGrafter"/>
</dbReference>
<dbReference type="InterPro" id="IPR012459">
    <property type="entry name" value="Rrp15"/>
</dbReference>
<evidence type="ECO:0008006" key="5">
    <source>
        <dbReference type="Google" id="ProtNLM"/>
    </source>
</evidence>
<sequence length="311" mass="34851">MAPSMSRKRKIADGRMTRPKKKFKKQREYHSSSEGDEDEKKDGDKPKDVPNSFSPVNREGSHEGSHDQNDHGSTHTKRDRKEKGFRQADQEADPDHREMDASESNDEDEDQGDDPSSDASPDLEEESDNDDDNADVDDDASDGSPEISNRTRHVPKRNDPRAFSTSMFKILSTKLSKSARADPALSRSEDAMRKTSGLADAELQRRAQAELRKKKLRDGRISDVLGIGRGQAGETAEEEKRHRKVAQRGVVKLFNAVRAAQVRGEEAAREERRKGTIGMEERKKAVNEVSKQSFLELINGKQGRDLGIEEA</sequence>
<dbReference type="AlphaFoldDB" id="A0A232M016"/>
<evidence type="ECO:0000256" key="2">
    <source>
        <dbReference type="SAM" id="MobiDB-lite"/>
    </source>
</evidence>
<comment type="similarity">
    <text evidence="1">Belongs to the RRP15 family.</text>
</comment>